<dbReference type="RefSeq" id="WP_109729759.1">
    <property type="nucleotide sequence ID" value="NZ_BAAACK010000007.1"/>
</dbReference>
<sequence>MNEKAVKPFGLKDKIGYMFGDFGNDFTFIFSSTFLMVFYMKVLGISGAAVGTLFLVARFVDAFTDVTMGRIVDTCKPGKDGKFRRWIRIMAGPVAIASFLMYQSSLADASMTVKMIYMYATYILWGSICYTGINIPYGSMASAITDVPEERTALSTFRSIGATLAQLVIGVGGPMIIYMTDAAGNQVIRNDGKIFPVVAGIFSVCAIICYIICYKCTTERIKIQPDPNAEKISLAKTFGAIFSNRALLGIIGAAIFLLLSSLMLSSVNTYLYADYFSNIKALSVYNMITMVCSLLMATITGVVVKKYGKKESAAVATIFTGAVFLALGFLNVKNVWVFAIAAAVGYLGVNYFNLIIWANIIDVIDDVEVKSGKREDGTVYAVYSFARKVGQALAGGLGGYALGIIGYASAAKTQTAEVLSGLYKLATIVPGILFICVALMLIFVYPLTKKKVEANVEFLRAKREGKNQA</sequence>
<feature type="transmembrane region" description="Helical" evidence="1">
    <location>
        <begin position="392"/>
        <end position="410"/>
    </location>
</feature>
<dbReference type="Proteomes" id="UP000245845">
    <property type="component" value="Unassembled WGS sequence"/>
</dbReference>
<dbReference type="Pfam" id="PF13347">
    <property type="entry name" value="MFS_2"/>
    <property type="match status" value="1"/>
</dbReference>
<feature type="transmembrane region" description="Helical" evidence="1">
    <location>
        <begin position="284"/>
        <end position="304"/>
    </location>
</feature>
<evidence type="ECO:0000313" key="2">
    <source>
        <dbReference type="EMBL" id="PWJ32431.1"/>
    </source>
</evidence>
<feature type="transmembrane region" description="Helical" evidence="1">
    <location>
        <begin position="336"/>
        <end position="364"/>
    </location>
</feature>
<dbReference type="NCBIfam" id="TIGR00792">
    <property type="entry name" value="gph"/>
    <property type="match status" value="1"/>
</dbReference>
<proteinExistence type="predicted"/>
<name>A0A2Y9B9Z6_9FIRM</name>
<feature type="transmembrane region" description="Helical" evidence="1">
    <location>
        <begin position="116"/>
        <end position="137"/>
    </location>
</feature>
<dbReference type="InterPro" id="IPR039672">
    <property type="entry name" value="MFS_2"/>
</dbReference>
<evidence type="ECO:0000256" key="1">
    <source>
        <dbReference type="SAM" id="Phobius"/>
    </source>
</evidence>
<dbReference type="PANTHER" id="PTHR11328">
    <property type="entry name" value="MAJOR FACILITATOR SUPERFAMILY DOMAIN-CONTAINING PROTEIN"/>
    <property type="match status" value="1"/>
</dbReference>
<dbReference type="Gene3D" id="1.20.1250.20">
    <property type="entry name" value="MFS general substrate transporter like domains"/>
    <property type="match status" value="2"/>
</dbReference>
<keyword evidence="1" id="KW-0472">Membrane</keyword>
<dbReference type="InterPro" id="IPR001927">
    <property type="entry name" value="Na/Gal_symport"/>
</dbReference>
<dbReference type="PANTHER" id="PTHR11328:SF24">
    <property type="entry name" value="MAJOR FACILITATOR SUPERFAMILY (MFS) PROFILE DOMAIN-CONTAINING PROTEIN"/>
    <property type="match status" value="1"/>
</dbReference>
<feature type="transmembrane region" description="Helical" evidence="1">
    <location>
        <begin position="422"/>
        <end position="445"/>
    </location>
</feature>
<feature type="transmembrane region" description="Helical" evidence="1">
    <location>
        <begin position="194"/>
        <end position="213"/>
    </location>
</feature>
<keyword evidence="1" id="KW-1133">Transmembrane helix</keyword>
<dbReference type="OrthoDB" id="9764596at2"/>
<feature type="transmembrane region" description="Helical" evidence="1">
    <location>
        <begin position="38"/>
        <end position="60"/>
    </location>
</feature>
<evidence type="ECO:0000313" key="3">
    <source>
        <dbReference type="Proteomes" id="UP000245845"/>
    </source>
</evidence>
<accession>A0A2Y9B9Z6</accession>
<dbReference type="GO" id="GO:0008643">
    <property type="term" value="P:carbohydrate transport"/>
    <property type="evidence" value="ECO:0007669"/>
    <property type="project" value="InterPro"/>
</dbReference>
<feature type="transmembrane region" description="Helical" evidence="1">
    <location>
        <begin position="157"/>
        <end position="179"/>
    </location>
</feature>
<dbReference type="AlphaFoldDB" id="A0A2Y9B9Z6"/>
<feature type="transmembrane region" description="Helical" evidence="1">
    <location>
        <begin position="313"/>
        <end position="330"/>
    </location>
</feature>
<dbReference type="SUPFAM" id="SSF103473">
    <property type="entry name" value="MFS general substrate transporter"/>
    <property type="match status" value="1"/>
</dbReference>
<reference evidence="2 3" key="1">
    <citation type="submission" date="2018-05" db="EMBL/GenBank/DDBJ databases">
        <title>The Hungate 1000. A catalogue of reference genomes from the rumen microbiome.</title>
        <authorList>
            <person name="Kelly W."/>
        </authorList>
    </citation>
    <scope>NUCLEOTIDE SEQUENCE [LARGE SCALE GENOMIC DNA]</scope>
    <source>
        <strain evidence="2 3">NLAE-zl-C242</strain>
    </source>
</reference>
<keyword evidence="3" id="KW-1185">Reference proteome</keyword>
<gene>
    <name evidence="2" type="ORF">A8806_101721</name>
</gene>
<dbReference type="GO" id="GO:0005886">
    <property type="term" value="C:plasma membrane"/>
    <property type="evidence" value="ECO:0007669"/>
    <property type="project" value="TreeGrafter"/>
</dbReference>
<dbReference type="CDD" id="cd17332">
    <property type="entry name" value="MFS_MelB_like"/>
    <property type="match status" value="1"/>
</dbReference>
<protein>
    <submittedName>
        <fullName evidence="2">GPH family glycoside/pentoside/hexuronide:cation symporter</fullName>
    </submittedName>
</protein>
<comment type="caution">
    <text evidence="2">The sequence shown here is derived from an EMBL/GenBank/DDBJ whole genome shotgun (WGS) entry which is preliminary data.</text>
</comment>
<feature type="transmembrane region" description="Helical" evidence="1">
    <location>
        <begin position="246"/>
        <end position="264"/>
    </location>
</feature>
<dbReference type="GO" id="GO:0015293">
    <property type="term" value="F:symporter activity"/>
    <property type="evidence" value="ECO:0007669"/>
    <property type="project" value="InterPro"/>
</dbReference>
<dbReference type="InterPro" id="IPR036259">
    <property type="entry name" value="MFS_trans_sf"/>
</dbReference>
<organism evidence="2 3">
    <name type="scientific">Faecalicatena orotica</name>
    <dbReference type="NCBI Taxonomy" id="1544"/>
    <lineage>
        <taxon>Bacteria</taxon>
        <taxon>Bacillati</taxon>
        <taxon>Bacillota</taxon>
        <taxon>Clostridia</taxon>
        <taxon>Lachnospirales</taxon>
        <taxon>Lachnospiraceae</taxon>
        <taxon>Faecalicatena</taxon>
    </lineage>
</organism>
<feature type="transmembrane region" description="Helical" evidence="1">
    <location>
        <begin position="86"/>
        <end position="104"/>
    </location>
</feature>
<keyword evidence="1" id="KW-0812">Transmembrane</keyword>
<dbReference type="GO" id="GO:0006814">
    <property type="term" value="P:sodium ion transport"/>
    <property type="evidence" value="ECO:0007669"/>
    <property type="project" value="InterPro"/>
</dbReference>
<dbReference type="EMBL" id="QGDL01000001">
    <property type="protein sequence ID" value="PWJ32431.1"/>
    <property type="molecule type" value="Genomic_DNA"/>
</dbReference>